<sequence length="31" mass="3107">MGPLLGLVATLFAYPALFATTSSPPNAVNAT</sequence>
<proteinExistence type="predicted"/>
<dbReference type="Proteomes" id="UP000549971">
    <property type="component" value="Unassembled WGS sequence"/>
</dbReference>
<evidence type="ECO:0000313" key="2">
    <source>
        <dbReference type="Proteomes" id="UP000549971"/>
    </source>
</evidence>
<dbReference type="EMBL" id="JACHMY010000001">
    <property type="protein sequence ID" value="MBB5837812.1"/>
    <property type="molecule type" value="Genomic_DNA"/>
</dbReference>
<comment type="caution">
    <text evidence="1">The sequence shown here is derived from an EMBL/GenBank/DDBJ whole genome shotgun (WGS) entry which is preliminary data.</text>
</comment>
<organism evidence="1 2">
    <name type="scientific">Kribbella italica</name>
    <dbReference type="NCBI Taxonomy" id="1540520"/>
    <lineage>
        <taxon>Bacteria</taxon>
        <taxon>Bacillati</taxon>
        <taxon>Actinomycetota</taxon>
        <taxon>Actinomycetes</taxon>
        <taxon>Propionibacteriales</taxon>
        <taxon>Kribbellaceae</taxon>
        <taxon>Kribbella</taxon>
    </lineage>
</organism>
<evidence type="ECO:0000313" key="1">
    <source>
        <dbReference type="EMBL" id="MBB5837812.1"/>
    </source>
</evidence>
<accession>A0A7W9MW17</accession>
<dbReference type="AlphaFoldDB" id="A0A7W9MW17"/>
<keyword evidence="2" id="KW-1185">Reference proteome</keyword>
<gene>
    <name evidence="1" type="ORF">HDA39_004546</name>
</gene>
<name>A0A7W9MW17_9ACTN</name>
<reference evidence="1 2" key="1">
    <citation type="submission" date="2020-08" db="EMBL/GenBank/DDBJ databases">
        <title>Sequencing the genomes of 1000 actinobacteria strains.</title>
        <authorList>
            <person name="Klenk H.-P."/>
        </authorList>
    </citation>
    <scope>NUCLEOTIDE SEQUENCE [LARGE SCALE GENOMIC DNA]</scope>
    <source>
        <strain evidence="1 2">DSM 28967</strain>
    </source>
</reference>
<protein>
    <submittedName>
        <fullName evidence="1">Uncharacterized protein</fullName>
    </submittedName>
</protein>